<feature type="compositionally biased region" description="Basic and acidic residues" evidence="1">
    <location>
        <begin position="106"/>
        <end position="115"/>
    </location>
</feature>
<reference evidence="2 3" key="1">
    <citation type="submission" date="2015-03" db="EMBL/GenBank/DDBJ databases">
        <authorList>
            <consortium name="Pathogen Informatics"/>
        </authorList>
    </citation>
    <scope>NUCLEOTIDE SEQUENCE [LARGE SCALE GENOMIC DNA]</scope>
    <source>
        <strain evidence="2 3">G09901357</strain>
    </source>
</reference>
<accession>A0A654TAM2</accession>
<gene>
    <name evidence="2" type="ORF">ERS007681_02638</name>
</gene>
<dbReference type="AlphaFoldDB" id="A0A654TAM2"/>
<sequence length="143" mass="16115">MGDAVAFDVYASHGGGVEQDVNQVIMQQIDLVDVEHAAVGASQQSRRERVLAVAHHPLQIQRANHPVFGGPQRQLHEAGRVVVGRDRQQRGQPAHRRRFRRALLATDERPTDLRSHGTQQQREPQPIVPDDRAERIRLHGRST</sequence>
<dbReference type="EMBL" id="CFOE01000367">
    <property type="protein sequence ID" value="CFE40776.1"/>
    <property type="molecule type" value="Genomic_DNA"/>
</dbReference>
<proteinExistence type="predicted"/>
<evidence type="ECO:0000313" key="2">
    <source>
        <dbReference type="EMBL" id="CFE40776.1"/>
    </source>
</evidence>
<organism evidence="2 3">
    <name type="scientific">Mycobacterium tuberculosis</name>
    <dbReference type="NCBI Taxonomy" id="1773"/>
    <lineage>
        <taxon>Bacteria</taxon>
        <taxon>Bacillati</taxon>
        <taxon>Actinomycetota</taxon>
        <taxon>Actinomycetes</taxon>
        <taxon>Mycobacteriales</taxon>
        <taxon>Mycobacteriaceae</taxon>
        <taxon>Mycobacterium</taxon>
        <taxon>Mycobacterium tuberculosis complex</taxon>
    </lineage>
</organism>
<evidence type="ECO:0000313" key="3">
    <source>
        <dbReference type="Proteomes" id="UP000048289"/>
    </source>
</evidence>
<name>A0A654TAM2_MYCTX</name>
<dbReference type="Proteomes" id="UP000048289">
    <property type="component" value="Unassembled WGS sequence"/>
</dbReference>
<evidence type="ECO:0000256" key="1">
    <source>
        <dbReference type="SAM" id="MobiDB-lite"/>
    </source>
</evidence>
<feature type="region of interest" description="Disordered" evidence="1">
    <location>
        <begin position="84"/>
        <end position="143"/>
    </location>
</feature>
<protein>
    <submittedName>
        <fullName evidence="2">Uncharacterized protein</fullName>
    </submittedName>
</protein>